<organism evidence="2 3">
    <name type="scientific">Eleusine coracana subsp. coracana</name>
    <dbReference type="NCBI Taxonomy" id="191504"/>
    <lineage>
        <taxon>Eukaryota</taxon>
        <taxon>Viridiplantae</taxon>
        <taxon>Streptophyta</taxon>
        <taxon>Embryophyta</taxon>
        <taxon>Tracheophyta</taxon>
        <taxon>Spermatophyta</taxon>
        <taxon>Magnoliopsida</taxon>
        <taxon>Liliopsida</taxon>
        <taxon>Poales</taxon>
        <taxon>Poaceae</taxon>
        <taxon>PACMAD clade</taxon>
        <taxon>Chloridoideae</taxon>
        <taxon>Cynodonteae</taxon>
        <taxon>Eleusininae</taxon>
        <taxon>Eleusine</taxon>
    </lineage>
</organism>
<feature type="compositionally biased region" description="Acidic residues" evidence="1">
    <location>
        <begin position="204"/>
        <end position="214"/>
    </location>
</feature>
<feature type="compositionally biased region" description="Basic and acidic residues" evidence="1">
    <location>
        <begin position="235"/>
        <end position="245"/>
    </location>
</feature>
<feature type="region of interest" description="Disordered" evidence="1">
    <location>
        <begin position="150"/>
        <end position="170"/>
    </location>
</feature>
<feature type="compositionally biased region" description="Basic and acidic residues" evidence="1">
    <location>
        <begin position="215"/>
        <end position="228"/>
    </location>
</feature>
<evidence type="ECO:0000256" key="1">
    <source>
        <dbReference type="SAM" id="MobiDB-lite"/>
    </source>
</evidence>
<reference evidence="2" key="1">
    <citation type="journal article" date="2018" name="DNA Res.">
        <title>Multiple hybrid de novo genome assembly of finger millet, an orphan allotetraploid crop.</title>
        <authorList>
            <person name="Hatakeyama M."/>
            <person name="Aluri S."/>
            <person name="Balachadran M.T."/>
            <person name="Sivarajan S.R."/>
            <person name="Patrignani A."/>
            <person name="Gruter S."/>
            <person name="Poveda L."/>
            <person name="Shimizu-Inatsugi R."/>
            <person name="Baeten J."/>
            <person name="Francoijs K.J."/>
            <person name="Nataraja K.N."/>
            <person name="Reddy Y.A.N."/>
            <person name="Phadnis S."/>
            <person name="Ravikumar R.L."/>
            <person name="Schlapbach R."/>
            <person name="Sreeman S.M."/>
            <person name="Shimizu K.K."/>
        </authorList>
    </citation>
    <scope>NUCLEOTIDE SEQUENCE</scope>
</reference>
<dbReference type="PANTHER" id="PTHR33870">
    <property type="entry name" value="CARDIOMYOPATHY-ASSOCIATED PROTEIN"/>
    <property type="match status" value="1"/>
</dbReference>
<dbReference type="Proteomes" id="UP001054889">
    <property type="component" value="Unassembled WGS sequence"/>
</dbReference>
<feature type="compositionally biased region" description="Low complexity" evidence="1">
    <location>
        <begin position="161"/>
        <end position="170"/>
    </location>
</feature>
<feature type="region of interest" description="Disordered" evidence="1">
    <location>
        <begin position="182"/>
        <end position="245"/>
    </location>
</feature>
<evidence type="ECO:0000313" key="2">
    <source>
        <dbReference type="EMBL" id="GJN28408.1"/>
    </source>
</evidence>
<sequence>MSPKSKISATHCSTEIENAVAVAYVDKSFESQVVCTEEKTVDRIVHDTHHNEEKVTSISTDVVLCAEEFSEFTTSNVIVETEEQQQQHQRQQSLLVPSNVIVETEERTKEISKNVDLQDFGRTNTESYHNEVHNRYQFGELMSSCWQPVMKQDPCSDSESDISGSSSDASMTDIIPMLDELNPPVNLVSRNPSSAFRESLNSSSDDEDDSEEDGDHSSDGAEEKKNDENNSEDNNDVHSSDTEKVSNIDSLIERRRAKNILKFELDKRLMDMQAADAVQKMEEASRFRVQVPSISTPRPKPFDPSNGSEETIELPQIPDSAPSVIPGRKPFDIPFDQIVDGERKLQETWTPRSYFPSRQHRKHRNLYL</sequence>
<reference evidence="2" key="2">
    <citation type="submission" date="2021-12" db="EMBL/GenBank/DDBJ databases">
        <title>Resequencing data analysis of finger millet.</title>
        <authorList>
            <person name="Hatakeyama M."/>
            <person name="Aluri S."/>
            <person name="Balachadran M.T."/>
            <person name="Sivarajan S.R."/>
            <person name="Poveda L."/>
            <person name="Shimizu-Inatsugi R."/>
            <person name="Schlapbach R."/>
            <person name="Sreeman S.M."/>
            <person name="Shimizu K.K."/>
        </authorList>
    </citation>
    <scope>NUCLEOTIDE SEQUENCE</scope>
</reference>
<comment type="caution">
    <text evidence="2">The sequence shown here is derived from an EMBL/GenBank/DDBJ whole genome shotgun (WGS) entry which is preliminary data.</text>
</comment>
<protein>
    <submittedName>
        <fullName evidence="2">Uncharacterized protein</fullName>
    </submittedName>
</protein>
<proteinExistence type="predicted"/>
<feature type="region of interest" description="Disordered" evidence="1">
    <location>
        <begin position="291"/>
        <end position="332"/>
    </location>
</feature>
<accession>A0AAV5EYE4</accession>
<dbReference type="AlphaFoldDB" id="A0AAV5EYE4"/>
<dbReference type="PANTHER" id="PTHR33870:SF7">
    <property type="entry name" value="OS12G0127650 PROTEIN"/>
    <property type="match status" value="1"/>
</dbReference>
<dbReference type="EMBL" id="BQKI01000080">
    <property type="protein sequence ID" value="GJN28408.1"/>
    <property type="molecule type" value="Genomic_DNA"/>
</dbReference>
<evidence type="ECO:0000313" key="3">
    <source>
        <dbReference type="Proteomes" id="UP001054889"/>
    </source>
</evidence>
<keyword evidence="3" id="KW-1185">Reference proteome</keyword>
<gene>
    <name evidence="2" type="primary">gb16526</name>
    <name evidence="2" type="ORF">PR202_gb16526</name>
</gene>
<name>A0AAV5EYE4_ELECO</name>